<organism evidence="3 4">
    <name type="scientific">Thalassoglobus polymorphus</name>
    <dbReference type="NCBI Taxonomy" id="2527994"/>
    <lineage>
        <taxon>Bacteria</taxon>
        <taxon>Pseudomonadati</taxon>
        <taxon>Planctomycetota</taxon>
        <taxon>Planctomycetia</taxon>
        <taxon>Planctomycetales</taxon>
        <taxon>Planctomycetaceae</taxon>
        <taxon>Thalassoglobus</taxon>
    </lineage>
</organism>
<evidence type="ECO:0000313" key="4">
    <source>
        <dbReference type="Proteomes" id="UP000315724"/>
    </source>
</evidence>
<evidence type="ECO:0008006" key="5">
    <source>
        <dbReference type="Google" id="ProtNLM"/>
    </source>
</evidence>
<dbReference type="RefSeq" id="WP_145204765.1">
    <property type="nucleotide sequence ID" value="NZ_CP036267.1"/>
</dbReference>
<evidence type="ECO:0000256" key="1">
    <source>
        <dbReference type="SAM" id="MobiDB-lite"/>
    </source>
</evidence>
<protein>
    <recommendedName>
        <fullName evidence="5">Cytochrome c domain-containing protein</fullName>
    </recommendedName>
</protein>
<dbReference type="Proteomes" id="UP000315724">
    <property type="component" value="Chromosome"/>
</dbReference>
<name>A0A517QUN4_9PLAN</name>
<feature type="signal peptide" evidence="2">
    <location>
        <begin position="1"/>
        <end position="26"/>
    </location>
</feature>
<evidence type="ECO:0000256" key="2">
    <source>
        <dbReference type="SAM" id="SignalP"/>
    </source>
</evidence>
<dbReference type="EMBL" id="CP036267">
    <property type="protein sequence ID" value="QDT35349.1"/>
    <property type="molecule type" value="Genomic_DNA"/>
</dbReference>
<keyword evidence="2" id="KW-0732">Signal</keyword>
<gene>
    <name evidence="3" type="ORF">Mal48_46250</name>
</gene>
<dbReference type="KEGG" id="tpol:Mal48_46250"/>
<dbReference type="OrthoDB" id="286143at2"/>
<keyword evidence="4" id="KW-1185">Reference proteome</keyword>
<feature type="region of interest" description="Disordered" evidence="1">
    <location>
        <begin position="93"/>
        <end position="116"/>
    </location>
</feature>
<accession>A0A517QUN4</accession>
<proteinExistence type="predicted"/>
<evidence type="ECO:0000313" key="3">
    <source>
        <dbReference type="EMBL" id="QDT35349.1"/>
    </source>
</evidence>
<reference evidence="3 4" key="1">
    <citation type="submission" date="2019-02" db="EMBL/GenBank/DDBJ databases">
        <title>Deep-cultivation of Planctomycetes and their phenomic and genomic characterization uncovers novel biology.</title>
        <authorList>
            <person name="Wiegand S."/>
            <person name="Jogler M."/>
            <person name="Boedeker C."/>
            <person name="Pinto D."/>
            <person name="Vollmers J."/>
            <person name="Rivas-Marin E."/>
            <person name="Kohn T."/>
            <person name="Peeters S.H."/>
            <person name="Heuer A."/>
            <person name="Rast P."/>
            <person name="Oberbeckmann S."/>
            <person name="Bunk B."/>
            <person name="Jeske O."/>
            <person name="Meyerdierks A."/>
            <person name="Storesund J.E."/>
            <person name="Kallscheuer N."/>
            <person name="Luecker S."/>
            <person name="Lage O.M."/>
            <person name="Pohl T."/>
            <person name="Merkel B.J."/>
            <person name="Hornburger P."/>
            <person name="Mueller R.-W."/>
            <person name="Bruemmer F."/>
            <person name="Labrenz M."/>
            <person name="Spormann A.M."/>
            <person name="Op den Camp H."/>
            <person name="Overmann J."/>
            <person name="Amann R."/>
            <person name="Jetten M.S.M."/>
            <person name="Mascher T."/>
            <person name="Medema M.H."/>
            <person name="Devos D.P."/>
            <person name="Kaster A.-K."/>
            <person name="Ovreas L."/>
            <person name="Rohde M."/>
            <person name="Galperin M.Y."/>
            <person name="Jogler C."/>
        </authorList>
    </citation>
    <scope>NUCLEOTIDE SEQUENCE [LARGE SCALE GENOMIC DNA]</scope>
    <source>
        <strain evidence="3 4">Mal48</strain>
    </source>
</reference>
<sequence length="116" mass="12003" precursor="true">MKNLMLGMAAIAVVGFFAAAPQQAEARPQYLKGFVAKYDISEAKEKKCGVCHGEGGKNKKKVSDYGKALGKALGKKNVKSADDIAKGLDEAAKADAGDGKTFGDVLKSGKLPAAAE</sequence>
<feature type="chain" id="PRO_5021889390" description="Cytochrome c domain-containing protein" evidence="2">
    <location>
        <begin position="27"/>
        <end position="116"/>
    </location>
</feature>
<dbReference type="AlphaFoldDB" id="A0A517QUN4"/>